<proteinExistence type="predicted"/>
<sequence>MTARDASGQARRGLIDSVKGKAKEFAGAVTGNNSLTAEGQLEQEQARQRKEANTVEAVANAEAETARRQEREAHRQAAEQRDSVRHVTAAIDESIAGEQDAQTQAGVEAARSEGARQQLQAEQDARLEIGRAEAQERVDARAAAADAVDALETHAAQVDEADRRAAEADELRSRAEKLTDRTENR</sequence>
<evidence type="ECO:0000313" key="2">
    <source>
        <dbReference type="EMBL" id="CDQ46037.1"/>
    </source>
</evidence>
<dbReference type="AlphaFoldDB" id="A0AAV2WQC0"/>
<organism evidence="2 3">
    <name type="scientific">Mycolicibacterium neoaurum</name>
    <name type="common">Mycobacterium neoaurum</name>
    <dbReference type="NCBI Taxonomy" id="1795"/>
    <lineage>
        <taxon>Bacteria</taxon>
        <taxon>Bacillati</taxon>
        <taxon>Actinomycetota</taxon>
        <taxon>Actinomycetes</taxon>
        <taxon>Mycobacteriales</taxon>
        <taxon>Mycobacteriaceae</taxon>
        <taxon>Mycolicibacterium</taxon>
    </lineage>
</organism>
<feature type="region of interest" description="Disordered" evidence="1">
    <location>
        <begin position="154"/>
        <end position="185"/>
    </location>
</feature>
<dbReference type="Proteomes" id="UP000028864">
    <property type="component" value="Unassembled WGS sequence"/>
</dbReference>
<evidence type="ECO:0000256" key="1">
    <source>
        <dbReference type="SAM" id="MobiDB-lite"/>
    </source>
</evidence>
<name>A0AAV2WQC0_MYCNE</name>
<feature type="compositionally biased region" description="Basic and acidic residues" evidence="1">
    <location>
        <begin position="64"/>
        <end position="85"/>
    </location>
</feature>
<gene>
    <name evidence="2" type="ORF">BN1047_03940</name>
</gene>
<dbReference type="SUPFAM" id="SSF69047">
    <property type="entry name" value="Hypothetical protein YjbJ"/>
    <property type="match status" value="1"/>
</dbReference>
<dbReference type="EMBL" id="LK021340">
    <property type="protein sequence ID" value="CDQ46037.1"/>
    <property type="molecule type" value="Genomic_DNA"/>
</dbReference>
<evidence type="ECO:0000313" key="3">
    <source>
        <dbReference type="Proteomes" id="UP000028864"/>
    </source>
</evidence>
<feature type="region of interest" description="Disordered" evidence="1">
    <location>
        <begin position="60"/>
        <end position="122"/>
    </location>
</feature>
<dbReference type="InterPro" id="IPR036629">
    <property type="entry name" value="YjbJ_sf"/>
</dbReference>
<feature type="compositionally biased region" description="Basic and acidic residues" evidence="1">
    <location>
        <begin position="160"/>
        <end position="185"/>
    </location>
</feature>
<reference evidence="2" key="1">
    <citation type="submission" date="2014-05" db="EMBL/GenBank/DDBJ databases">
        <authorList>
            <person name="Urmite Genomes"/>
        </authorList>
    </citation>
    <scope>NUCLEOTIDE SEQUENCE</scope>
    <source>
        <strain evidence="2">DSM 44074</strain>
    </source>
</reference>
<protein>
    <submittedName>
        <fullName evidence="2">CsbD family protein</fullName>
    </submittedName>
</protein>
<reference evidence="2" key="2">
    <citation type="submission" date="2015-09" db="EMBL/GenBank/DDBJ databases">
        <title>Draft genome sequence of Mycobacterium neoaurum DSM 44074.</title>
        <authorList>
            <person name="Croce O."/>
            <person name="Robert C."/>
            <person name="Raoult D."/>
            <person name="Drancourt M."/>
        </authorList>
    </citation>
    <scope>NUCLEOTIDE SEQUENCE</scope>
    <source>
        <strain evidence="2">DSM 44074</strain>
    </source>
</reference>
<accession>A0AAV2WQC0</accession>
<dbReference type="RefSeq" id="WP_030135999.1">
    <property type="nucleotide sequence ID" value="NZ_LK021340.1"/>
</dbReference>